<dbReference type="EMBL" id="BKAB01000029">
    <property type="protein sequence ID" value="GEP24269.1"/>
    <property type="molecule type" value="Genomic_DNA"/>
</dbReference>
<accession>A0ABQ0XF57</accession>
<dbReference type="RefSeq" id="WP_057865250.1">
    <property type="nucleotide sequence ID" value="NZ_BKAB01000029.1"/>
</dbReference>
<sequence length="152" mass="17651">MLLLFRVFDIMLLIFGAAVWCTDRGYTKRFGSESAYLAKILQKDGSGLKKALSPDLSITEETRQMVLKRLKAIQRWYWLSQKKATLVWMLLLQECLVVFAKQNAGLIIVEAALLVVVTLIMIASWRTDKARVEIEVELKKYEDRLWFEYTKA</sequence>
<organism evidence="2 3">
    <name type="scientific">Lentilactobacillus diolivorans</name>
    <dbReference type="NCBI Taxonomy" id="179838"/>
    <lineage>
        <taxon>Bacteria</taxon>
        <taxon>Bacillati</taxon>
        <taxon>Bacillota</taxon>
        <taxon>Bacilli</taxon>
        <taxon>Lactobacillales</taxon>
        <taxon>Lactobacillaceae</taxon>
        <taxon>Lentilactobacillus</taxon>
    </lineage>
</organism>
<feature type="transmembrane region" description="Helical" evidence="1">
    <location>
        <begin position="6"/>
        <end position="22"/>
    </location>
</feature>
<name>A0ABQ0XF57_9LACO</name>
<protein>
    <submittedName>
        <fullName evidence="2">Uncharacterized protein</fullName>
    </submittedName>
</protein>
<feature type="transmembrane region" description="Helical" evidence="1">
    <location>
        <begin position="106"/>
        <end position="125"/>
    </location>
</feature>
<keyword evidence="1" id="KW-1133">Transmembrane helix</keyword>
<keyword evidence="3" id="KW-1185">Reference proteome</keyword>
<reference evidence="2 3" key="1">
    <citation type="submission" date="2019-07" db="EMBL/GenBank/DDBJ databases">
        <title>Whole genome shotgun sequence of Lactobacillus diolivorans NBRC 107869.</title>
        <authorList>
            <person name="Hosoyama A."/>
            <person name="Uohara A."/>
            <person name="Ohji S."/>
            <person name="Ichikawa N."/>
        </authorList>
    </citation>
    <scope>NUCLEOTIDE SEQUENCE [LARGE SCALE GENOMIC DNA]</scope>
    <source>
        <strain evidence="2 3">NBRC 107869</strain>
    </source>
</reference>
<dbReference type="Proteomes" id="UP000321409">
    <property type="component" value="Unassembled WGS sequence"/>
</dbReference>
<gene>
    <name evidence="2" type="ORF">LDI01_18620</name>
</gene>
<keyword evidence="1" id="KW-0812">Transmembrane</keyword>
<evidence type="ECO:0000313" key="2">
    <source>
        <dbReference type="EMBL" id="GEP24269.1"/>
    </source>
</evidence>
<comment type="caution">
    <text evidence="2">The sequence shown here is derived from an EMBL/GenBank/DDBJ whole genome shotgun (WGS) entry which is preliminary data.</text>
</comment>
<evidence type="ECO:0000256" key="1">
    <source>
        <dbReference type="SAM" id="Phobius"/>
    </source>
</evidence>
<proteinExistence type="predicted"/>
<evidence type="ECO:0000313" key="3">
    <source>
        <dbReference type="Proteomes" id="UP000321409"/>
    </source>
</evidence>
<keyword evidence="1" id="KW-0472">Membrane</keyword>